<dbReference type="InterPro" id="IPR002100">
    <property type="entry name" value="TF_MADSbox"/>
</dbReference>
<dbReference type="GO" id="GO:0046983">
    <property type="term" value="F:protein dimerization activity"/>
    <property type="evidence" value="ECO:0007669"/>
    <property type="project" value="InterPro"/>
</dbReference>
<keyword evidence="3" id="KW-0238">DNA-binding</keyword>
<proteinExistence type="predicted"/>
<comment type="subcellular location">
    <subcellularLocation>
        <location evidence="1">Nucleus</location>
    </subcellularLocation>
</comment>
<dbReference type="GO" id="GO:0005634">
    <property type="term" value="C:nucleus"/>
    <property type="evidence" value="ECO:0007669"/>
    <property type="project" value="UniProtKB-SubCell"/>
</dbReference>
<keyword evidence="2" id="KW-0805">Transcription regulation</keyword>
<protein>
    <recommendedName>
        <fullName evidence="6">MADS-box domain-containing protein</fullName>
    </recommendedName>
</protein>
<evidence type="ECO:0000256" key="5">
    <source>
        <dbReference type="ARBA" id="ARBA00023242"/>
    </source>
</evidence>
<evidence type="ECO:0000256" key="1">
    <source>
        <dbReference type="ARBA" id="ARBA00004123"/>
    </source>
</evidence>
<dbReference type="InterPro" id="IPR036879">
    <property type="entry name" value="TF_MADSbox_sf"/>
</dbReference>
<dbReference type="GO" id="GO:0045893">
    <property type="term" value="P:positive regulation of DNA-templated transcription"/>
    <property type="evidence" value="ECO:0007669"/>
    <property type="project" value="UniProtKB-ARBA"/>
</dbReference>
<name>A0AAN7L3R7_9MYRT</name>
<evidence type="ECO:0000313" key="8">
    <source>
        <dbReference type="Proteomes" id="UP001345219"/>
    </source>
</evidence>
<dbReference type="PANTHER" id="PTHR11945">
    <property type="entry name" value="MADS BOX PROTEIN"/>
    <property type="match status" value="1"/>
</dbReference>
<reference evidence="7 8" key="1">
    <citation type="journal article" date="2023" name="Hortic Res">
        <title>Pangenome of water caltrop reveals structural variations and asymmetric subgenome divergence after allopolyploidization.</title>
        <authorList>
            <person name="Zhang X."/>
            <person name="Chen Y."/>
            <person name="Wang L."/>
            <person name="Yuan Y."/>
            <person name="Fang M."/>
            <person name="Shi L."/>
            <person name="Lu R."/>
            <person name="Comes H.P."/>
            <person name="Ma Y."/>
            <person name="Chen Y."/>
            <person name="Huang G."/>
            <person name="Zhou Y."/>
            <person name="Zheng Z."/>
            <person name="Qiu Y."/>
        </authorList>
    </citation>
    <scope>NUCLEOTIDE SEQUENCE [LARGE SCALE GENOMIC DNA]</scope>
    <source>
        <tissue evidence="7">Roots</tissue>
    </source>
</reference>
<organism evidence="7 8">
    <name type="scientific">Trapa incisa</name>
    <dbReference type="NCBI Taxonomy" id="236973"/>
    <lineage>
        <taxon>Eukaryota</taxon>
        <taxon>Viridiplantae</taxon>
        <taxon>Streptophyta</taxon>
        <taxon>Embryophyta</taxon>
        <taxon>Tracheophyta</taxon>
        <taxon>Spermatophyta</taxon>
        <taxon>Magnoliopsida</taxon>
        <taxon>eudicotyledons</taxon>
        <taxon>Gunneridae</taxon>
        <taxon>Pentapetalae</taxon>
        <taxon>rosids</taxon>
        <taxon>malvids</taxon>
        <taxon>Myrtales</taxon>
        <taxon>Lythraceae</taxon>
        <taxon>Trapa</taxon>
    </lineage>
</organism>
<dbReference type="Proteomes" id="UP001345219">
    <property type="component" value="Chromosome 14"/>
</dbReference>
<keyword evidence="8" id="KW-1185">Reference proteome</keyword>
<dbReference type="PROSITE" id="PS50066">
    <property type="entry name" value="MADS_BOX_2"/>
    <property type="match status" value="1"/>
</dbReference>
<dbReference type="Gene3D" id="3.40.1810.10">
    <property type="entry name" value="Transcription factor, MADS-box"/>
    <property type="match status" value="1"/>
</dbReference>
<dbReference type="Pfam" id="PF00319">
    <property type="entry name" value="SRF-TF"/>
    <property type="match status" value="1"/>
</dbReference>
<dbReference type="PANTHER" id="PTHR11945:SF534">
    <property type="entry name" value="MYOCYTE-SPECIFIC ENHANCER FACTOR 2"/>
    <property type="match status" value="1"/>
</dbReference>
<dbReference type="SMART" id="SM00432">
    <property type="entry name" value="MADS"/>
    <property type="match status" value="1"/>
</dbReference>
<evidence type="ECO:0000256" key="4">
    <source>
        <dbReference type="ARBA" id="ARBA00023163"/>
    </source>
</evidence>
<gene>
    <name evidence="7" type="ORF">SAY87_018267</name>
</gene>
<keyword evidence="4" id="KW-0804">Transcription</keyword>
<evidence type="ECO:0000259" key="6">
    <source>
        <dbReference type="PROSITE" id="PS50066"/>
    </source>
</evidence>
<keyword evidence="5" id="KW-0539">Nucleus</keyword>
<evidence type="ECO:0000256" key="3">
    <source>
        <dbReference type="ARBA" id="ARBA00023125"/>
    </source>
</evidence>
<accession>A0AAN7L3R7</accession>
<dbReference type="EMBL" id="JAXIOK010000002">
    <property type="protein sequence ID" value="KAK4778080.1"/>
    <property type="molecule type" value="Genomic_DNA"/>
</dbReference>
<feature type="domain" description="MADS-box" evidence="6">
    <location>
        <begin position="12"/>
        <end position="72"/>
    </location>
</feature>
<sequence>MVSQVPSKRLSQGRRNIEIKKREKIEGRRVTFMKRRIGLFDKVVELCILCEVNVMILTFLEGWKAFFFDNPDVEFVMEGYLTKWNLNR</sequence>
<dbReference type="SUPFAM" id="SSF55455">
    <property type="entry name" value="SRF-like"/>
    <property type="match status" value="1"/>
</dbReference>
<evidence type="ECO:0000256" key="2">
    <source>
        <dbReference type="ARBA" id="ARBA00023015"/>
    </source>
</evidence>
<dbReference type="PRINTS" id="PR00404">
    <property type="entry name" value="MADSDOMAIN"/>
</dbReference>
<evidence type="ECO:0000313" key="7">
    <source>
        <dbReference type="EMBL" id="KAK4778080.1"/>
    </source>
</evidence>
<dbReference type="GO" id="GO:0000981">
    <property type="term" value="F:DNA-binding transcription factor activity, RNA polymerase II-specific"/>
    <property type="evidence" value="ECO:0007669"/>
    <property type="project" value="TreeGrafter"/>
</dbReference>
<comment type="caution">
    <text evidence="7">The sequence shown here is derived from an EMBL/GenBank/DDBJ whole genome shotgun (WGS) entry which is preliminary data.</text>
</comment>
<dbReference type="GO" id="GO:0000978">
    <property type="term" value="F:RNA polymerase II cis-regulatory region sequence-specific DNA binding"/>
    <property type="evidence" value="ECO:0007669"/>
    <property type="project" value="TreeGrafter"/>
</dbReference>
<dbReference type="AlphaFoldDB" id="A0AAN7L3R7"/>